<feature type="transmembrane region" description="Helical" evidence="7">
    <location>
        <begin position="207"/>
        <end position="230"/>
    </location>
</feature>
<evidence type="ECO:0000256" key="3">
    <source>
        <dbReference type="ARBA" id="ARBA00022475"/>
    </source>
</evidence>
<gene>
    <name evidence="9" type="ORF">HC246_09395</name>
</gene>
<name>A0ABX1LTX8_9CYAN</name>
<dbReference type="Proteomes" id="UP000738376">
    <property type="component" value="Unassembled WGS sequence"/>
</dbReference>
<evidence type="ECO:0000256" key="4">
    <source>
        <dbReference type="ARBA" id="ARBA00022692"/>
    </source>
</evidence>
<dbReference type="InterPro" id="IPR000620">
    <property type="entry name" value="EamA_dom"/>
</dbReference>
<dbReference type="InterPro" id="IPR050638">
    <property type="entry name" value="AA-Vitamin_Transporters"/>
</dbReference>
<sequence>MKISNISKILDRTPSSIYLAIAVAIFASSNSLTRIINDIGAHHLIDGRNPISLCNVLFVGNICALGLMIPLFYRDWNPNVLKSLTRKDWMSLTITSIFTGAIAPALIFTAIGNTNIANIVLIGRIEPILTLGLSVWLLGLRVDAWTVAGSLISFGGAVVAILLGSSGKMMTMAGFQIGTGEILVAIASVISSIATVHGKLQLQSIPLGIFTIYRNLLGTVIFFVIANVLYGKEHFVDAFSPLLWQWMIFYALVIVVIGRLCWLAGLKRATPTEINLANLVNPILTIFMAYLILGQAPTLAQYYGLSLLTLGVILSFIGNLHQEKMRQALKSTDIEKIDMPLGFRGV</sequence>
<proteinExistence type="inferred from homology"/>
<keyword evidence="3" id="KW-1003">Cell membrane</keyword>
<dbReference type="PANTHER" id="PTHR32322:SF18">
    <property type="entry name" value="S-ADENOSYLMETHIONINE_S-ADENOSYLHOMOCYSTEINE TRANSPORTER"/>
    <property type="match status" value="1"/>
</dbReference>
<evidence type="ECO:0000256" key="2">
    <source>
        <dbReference type="ARBA" id="ARBA00007362"/>
    </source>
</evidence>
<keyword evidence="6 7" id="KW-0472">Membrane</keyword>
<feature type="transmembrane region" description="Helical" evidence="7">
    <location>
        <begin position="119"/>
        <end position="138"/>
    </location>
</feature>
<evidence type="ECO:0000313" key="9">
    <source>
        <dbReference type="EMBL" id="NMF58229.1"/>
    </source>
</evidence>
<dbReference type="InterPro" id="IPR037185">
    <property type="entry name" value="EmrE-like"/>
</dbReference>
<reference evidence="9 10" key="1">
    <citation type="submission" date="2020-03" db="EMBL/GenBank/DDBJ databases">
        <title>Draft Genome Sequence of 2-Methylisoborneol Producing Pseudanabaena yagii Strain GIHE-NHR1 Isolated from North Han River in South Korea.</title>
        <authorList>
            <person name="Jeong J."/>
        </authorList>
    </citation>
    <scope>NUCLEOTIDE SEQUENCE [LARGE SCALE GENOMIC DNA]</scope>
    <source>
        <strain evidence="9 10">GIHE-NHR1</strain>
    </source>
</reference>
<comment type="subcellular location">
    <subcellularLocation>
        <location evidence="1">Cell membrane</location>
        <topology evidence="1">Multi-pass membrane protein</topology>
    </subcellularLocation>
</comment>
<feature type="transmembrane region" description="Helical" evidence="7">
    <location>
        <begin position="274"/>
        <end position="293"/>
    </location>
</feature>
<evidence type="ECO:0000259" key="8">
    <source>
        <dbReference type="Pfam" id="PF00892"/>
    </source>
</evidence>
<protein>
    <submittedName>
        <fullName evidence="9">DMT family transporter</fullName>
    </submittedName>
</protein>
<dbReference type="RefSeq" id="WP_169363156.1">
    <property type="nucleotide sequence ID" value="NZ_JAAVJL010000001.1"/>
</dbReference>
<keyword evidence="10" id="KW-1185">Reference proteome</keyword>
<feature type="transmembrane region" description="Helical" evidence="7">
    <location>
        <begin position="242"/>
        <end position="262"/>
    </location>
</feature>
<evidence type="ECO:0000256" key="7">
    <source>
        <dbReference type="SAM" id="Phobius"/>
    </source>
</evidence>
<organism evidence="9 10">
    <name type="scientific">Pseudanabaena yagii GIHE-NHR1</name>
    <dbReference type="NCBI Taxonomy" id="2722753"/>
    <lineage>
        <taxon>Bacteria</taxon>
        <taxon>Bacillati</taxon>
        <taxon>Cyanobacteriota</taxon>
        <taxon>Cyanophyceae</taxon>
        <taxon>Pseudanabaenales</taxon>
        <taxon>Pseudanabaenaceae</taxon>
        <taxon>Pseudanabaena</taxon>
        <taxon>Pseudanabaena yagii</taxon>
    </lineage>
</organism>
<comment type="caution">
    <text evidence="9">The sequence shown here is derived from an EMBL/GenBank/DDBJ whole genome shotgun (WGS) entry which is preliminary data.</text>
</comment>
<feature type="transmembrane region" description="Helical" evidence="7">
    <location>
        <begin position="299"/>
        <end position="320"/>
    </location>
</feature>
<evidence type="ECO:0000313" key="10">
    <source>
        <dbReference type="Proteomes" id="UP000738376"/>
    </source>
</evidence>
<dbReference type="EMBL" id="JAAVJL010000001">
    <property type="protein sequence ID" value="NMF58229.1"/>
    <property type="molecule type" value="Genomic_DNA"/>
</dbReference>
<keyword evidence="5 7" id="KW-1133">Transmembrane helix</keyword>
<dbReference type="SUPFAM" id="SSF103481">
    <property type="entry name" value="Multidrug resistance efflux transporter EmrE"/>
    <property type="match status" value="2"/>
</dbReference>
<accession>A0ABX1LTX8</accession>
<evidence type="ECO:0000256" key="6">
    <source>
        <dbReference type="ARBA" id="ARBA00023136"/>
    </source>
</evidence>
<evidence type="ECO:0000256" key="1">
    <source>
        <dbReference type="ARBA" id="ARBA00004651"/>
    </source>
</evidence>
<evidence type="ECO:0000256" key="5">
    <source>
        <dbReference type="ARBA" id="ARBA00022989"/>
    </source>
</evidence>
<dbReference type="PANTHER" id="PTHR32322">
    <property type="entry name" value="INNER MEMBRANE TRANSPORTER"/>
    <property type="match status" value="1"/>
</dbReference>
<comment type="similarity">
    <text evidence="2">Belongs to the EamA transporter family.</text>
</comment>
<feature type="domain" description="EamA" evidence="8">
    <location>
        <begin position="41"/>
        <end position="160"/>
    </location>
</feature>
<dbReference type="Pfam" id="PF00892">
    <property type="entry name" value="EamA"/>
    <property type="match status" value="2"/>
</dbReference>
<feature type="transmembrane region" description="Helical" evidence="7">
    <location>
        <begin position="144"/>
        <end position="163"/>
    </location>
</feature>
<keyword evidence="4 7" id="KW-0812">Transmembrane</keyword>
<feature type="domain" description="EamA" evidence="8">
    <location>
        <begin position="179"/>
        <end position="316"/>
    </location>
</feature>
<feature type="transmembrane region" description="Helical" evidence="7">
    <location>
        <begin position="93"/>
        <end position="112"/>
    </location>
</feature>
<feature type="transmembrane region" description="Helical" evidence="7">
    <location>
        <begin position="15"/>
        <end position="32"/>
    </location>
</feature>
<feature type="transmembrane region" description="Helical" evidence="7">
    <location>
        <begin position="53"/>
        <end position="73"/>
    </location>
</feature>